<dbReference type="InterPro" id="IPR028887">
    <property type="entry name" value="MOCS2A_euk"/>
</dbReference>
<dbReference type="GO" id="GO:0030366">
    <property type="term" value="F:molybdopterin synthase activity"/>
    <property type="evidence" value="ECO:0007669"/>
    <property type="project" value="UniProtKB-UniRule"/>
</dbReference>
<dbReference type="GeneTree" id="ENSGT00530000066485"/>
<keyword evidence="4 6" id="KW-0547">Nucleotide-binding</keyword>
<dbReference type="HOGENOM" id="CLU_114601_4_3_1"/>
<dbReference type="EMBL" id="AHAT01014579">
    <property type="status" value="NOT_ANNOTATED_CDS"/>
    <property type="molecule type" value="Genomic_DNA"/>
</dbReference>
<reference evidence="7" key="2">
    <citation type="submission" date="2025-08" db="UniProtKB">
        <authorList>
            <consortium name="Ensembl"/>
        </authorList>
    </citation>
    <scope>IDENTIFICATION</scope>
</reference>
<dbReference type="GO" id="GO:1990140">
    <property type="term" value="C:molybdopterin synthase complex"/>
    <property type="evidence" value="ECO:0007669"/>
    <property type="project" value="UniProtKB-UniRule"/>
</dbReference>
<dbReference type="InterPro" id="IPR016155">
    <property type="entry name" value="Mopterin_synth/thiamin_S_b"/>
</dbReference>
<dbReference type="GO" id="GO:0000166">
    <property type="term" value="F:nucleotide binding"/>
    <property type="evidence" value="ECO:0007669"/>
    <property type="project" value="UniProtKB-KW"/>
</dbReference>
<dbReference type="NCBIfam" id="TIGR01682">
    <property type="entry name" value="moaD"/>
    <property type="match status" value="1"/>
</dbReference>
<comment type="function">
    <text evidence="6">Acts as a sulfur carrier required for molybdopterin biosynthesis. Component of the molybdopterin synthase complex that catalyzes the conversion of precursor Z into molybdopterin by mediating the incorporation of 2 sulfur atoms into precursor Z to generate a dithiolene group. In the complex, serves as sulfur donor by being thiocarboxylated (-COSH) at its C-terminus by MOCS3. After interaction with MOCS2B, the sulfur is then transferred to precursor Z to form molybdopterin.</text>
</comment>
<dbReference type="GO" id="GO:1990133">
    <property type="term" value="C:molybdopterin adenylyltransferase complex"/>
    <property type="evidence" value="ECO:0000318"/>
    <property type="project" value="GO_Central"/>
</dbReference>
<dbReference type="Bgee" id="ENSLOCG00000006931">
    <property type="expression patterns" value="Expressed in ovary and 13 other cell types or tissues"/>
</dbReference>
<dbReference type="SUPFAM" id="SSF54285">
    <property type="entry name" value="MoaD/ThiS"/>
    <property type="match status" value="1"/>
</dbReference>
<comment type="similarity">
    <text evidence="6">Belongs to the MoaD family. MOCS2A subfamily.</text>
</comment>
<comment type="subcellular location">
    <subcellularLocation>
        <location evidence="6">Cytoplasm</location>
        <location evidence="6">Cytosol</location>
    </subcellularLocation>
</comment>
<dbReference type="PANTHER" id="PTHR33359:SF1">
    <property type="entry name" value="MOLYBDOPTERIN SYNTHASE SULFUR CARRIER SUBUNIT"/>
    <property type="match status" value="1"/>
</dbReference>
<dbReference type="InParanoid" id="W5MJ23"/>
<dbReference type="HAMAP" id="MF_03051">
    <property type="entry name" value="MOCS2A"/>
    <property type="match status" value="1"/>
</dbReference>
<keyword evidence="5 6" id="KW-0501">Molybdenum cofactor biosynthesis</keyword>
<comment type="subunit">
    <text evidence="6">Heterotetramer; composed of 2 small (MOCS2A) and 2 large (MOCS2B) subunits.</text>
</comment>
<comment type="PTM">
    <text evidence="6">C-terminal thiocarboxylation occurs in 2 steps, it is first acyl-adenylated (-COAMP) via the hesA/moeB/thiF part of MOCS3, then thiocarboxylated (-COSH) via the rhodanese domain of MOCS3.</text>
</comment>
<evidence type="ECO:0000256" key="3">
    <source>
        <dbReference type="ARBA" id="ARBA00022553"/>
    </source>
</evidence>
<feature type="modified residue" description="1-thioglycine; alternate" evidence="6">
    <location>
        <position position="86"/>
    </location>
</feature>
<dbReference type="Proteomes" id="UP000018468">
    <property type="component" value="Linkage group LG2"/>
</dbReference>
<name>W5MJ23_LEPOC</name>
<dbReference type="CDD" id="cd00754">
    <property type="entry name" value="Ubl_MoaD"/>
    <property type="match status" value="1"/>
</dbReference>
<dbReference type="OrthoDB" id="5531344at2759"/>
<evidence type="ECO:0000256" key="4">
    <source>
        <dbReference type="ARBA" id="ARBA00022741"/>
    </source>
</evidence>
<comment type="pathway">
    <text evidence="1 6">Cofactor biosynthesis; molybdopterin biosynthesis.</text>
</comment>
<dbReference type="PANTHER" id="PTHR33359">
    <property type="entry name" value="MOLYBDOPTERIN SYNTHASE SULFUR CARRIER SUBUNIT"/>
    <property type="match status" value="1"/>
</dbReference>
<reference evidence="7" key="3">
    <citation type="submission" date="2025-09" db="UniProtKB">
        <authorList>
            <consortium name="Ensembl"/>
        </authorList>
    </citation>
    <scope>IDENTIFICATION</scope>
</reference>
<reference evidence="8" key="1">
    <citation type="submission" date="2011-12" db="EMBL/GenBank/DDBJ databases">
        <title>The Draft Genome of Lepisosteus oculatus.</title>
        <authorList>
            <consortium name="The Broad Institute Genome Assembly &amp; Analysis Group"/>
            <consortium name="Computational R&amp;D Group"/>
            <consortium name="and Sequencing Platform"/>
            <person name="Di Palma F."/>
            <person name="Alfoldi J."/>
            <person name="Johnson J."/>
            <person name="Berlin A."/>
            <person name="Gnerre S."/>
            <person name="Jaffe D."/>
            <person name="MacCallum I."/>
            <person name="Young S."/>
            <person name="Walker B.J."/>
            <person name="Lander E.S."/>
            <person name="Lindblad-Toh K."/>
        </authorList>
    </citation>
    <scope>NUCLEOTIDE SEQUENCE [LARGE SCALE GENOMIC DNA]</scope>
</reference>
<dbReference type="InterPro" id="IPR012675">
    <property type="entry name" value="Beta-grasp_dom_sf"/>
</dbReference>
<dbReference type="Ensembl" id="ENSLOCT00000008392.1">
    <property type="protein sequence ID" value="ENSLOCP00000008382.1"/>
    <property type="gene ID" value="ENSLOCG00000006931.1"/>
</dbReference>
<dbReference type="InterPro" id="IPR003749">
    <property type="entry name" value="ThiS/MoaD-like"/>
</dbReference>
<dbReference type="AlphaFoldDB" id="W5MJ23"/>
<keyword evidence="3 6" id="KW-0597">Phosphoprotein</keyword>
<gene>
    <name evidence="6" type="primary">MOCS2</name>
</gene>
<dbReference type="STRING" id="7918.ENSLOCP00000008382"/>
<keyword evidence="8" id="KW-1185">Reference proteome</keyword>
<dbReference type="GO" id="GO:0006777">
    <property type="term" value="P:Mo-molybdopterin cofactor biosynthetic process"/>
    <property type="evidence" value="ECO:0000318"/>
    <property type="project" value="GO_Central"/>
</dbReference>
<accession>W5MJ23</accession>
<dbReference type="OMA" id="HVLFFAK"/>
<evidence type="ECO:0000256" key="5">
    <source>
        <dbReference type="ARBA" id="ARBA00023150"/>
    </source>
</evidence>
<keyword evidence="2 6" id="KW-0963">Cytoplasm</keyword>
<evidence type="ECO:0000256" key="1">
    <source>
        <dbReference type="ARBA" id="ARBA00005046"/>
    </source>
</evidence>
<proteinExistence type="inferred from homology"/>
<evidence type="ECO:0000256" key="6">
    <source>
        <dbReference type="HAMAP-Rule" id="MF_03051"/>
    </source>
</evidence>
<dbReference type="InterPro" id="IPR044672">
    <property type="entry name" value="MOCS2A"/>
</dbReference>
<comment type="miscellaneous">
    <text evidence="6">This protein is produced by a bicistronic gene which also produces the large subunit (MOCS2B).</text>
</comment>
<organism evidence="7 8">
    <name type="scientific">Lepisosteus oculatus</name>
    <name type="common">Spotted gar</name>
    <dbReference type="NCBI Taxonomy" id="7918"/>
    <lineage>
        <taxon>Eukaryota</taxon>
        <taxon>Metazoa</taxon>
        <taxon>Chordata</taxon>
        <taxon>Craniata</taxon>
        <taxon>Vertebrata</taxon>
        <taxon>Euteleostomi</taxon>
        <taxon>Actinopterygii</taxon>
        <taxon>Neopterygii</taxon>
        <taxon>Holostei</taxon>
        <taxon>Semionotiformes</taxon>
        <taxon>Lepisosteidae</taxon>
        <taxon>Lepisosteus</taxon>
    </lineage>
</organism>
<protein>
    <recommendedName>
        <fullName evidence="6">Molybdopterin synthase sulfur carrier subunit</fullName>
    </recommendedName>
    <alternativeName>
        <fullName evidence="6">Molybdenum cofactor synthesis protein 2 small subunit</fullName>
    </alternativeName>
    <alternativeName>
        <fullName evidence="6">Molybdenum cofactor synthesis protein 2A</fullName>
        <shortName evidence="6">MOCS2A</shortName>
    </alternativeName>
    <alternativeName>
        <fullName evidence="6">Sulfur carrier protein MOCS2A</fullName>
    </alternativeName>
</protein>
<feature type="modified residue" description="Glycyl adenylate; alternate" evidence="6">
    <location>
        <position position="86"/>
    </location>
</feature>
<evidence type="ECO:0000313" key="8">
    <source>
        <dbReference type="Proteomes" id="UP000018468"/>
    </source>
</evidence>
<dbReference type="eggNOG" id="KOG3474">
    <property type="taxonomic scope" value="Eukaryota"/>
</dbReference>
<dbReference type="KEGG" id="loc:102686597"/>
<dbReference type="UniPathway" id="UPA00344"/>
<dbReference type="Pfam" id="PF02597">
    <property type="entry name" value="ThiS"/>
    <property type="match status" value="1"/>
</dbReference>
<evidence type="ECO:0000313" key="7">
    <source>
        <dbReference type="Ensembl" id="ENSLOCP00000008382.1"/>
    </source>
</evidence>
<evidence type="ECO:0000256" key="2">
    <source>
        <dbReference type="ARBA" id="ARBA00022490"/>
    </source>
</evidence>
<dbReference type="Gene3D" id="3.10.20.30">
    <property type="match status" value="1"/>
</dbReference>
<sequence length="86" mass="9575">MNTEVLVLYFAKSAELADVRSETISVAREITSLQLWEELVNRHPRLSALRNQVVLAVRQEYVALEDQLLSLRSGDEVAVIPPLSGG</sequence>
<dbReference type="FunFam" id="3.10.20.30:FF:000010">
    <property type="entry name" value="Molybdopterin synthase sulfur carrier subunit"/>
    <property type="match status" value="1"/>
</dbReference>